<evidence type="ECO:0000313" key="3">
    <source>
        <dbReference type="Proteomes" id="UP000295388"/>
    </source>
</evidence>
<protein>
    <submittedName>
        <fullName evidence="2">Cupin domain</fullName>
    </submittedName>
</protein>
<dbReference type="AlphaFoldDB" id="A0A4R6KMV4"/>
<feature type="domain" description="Cupin type-2" evidence="1">
    <location>
        <begin position="37"/>
        <end position="104"/>
    </location>
</feature>
<dbReference type="EMBL" id="SNWQ01000004">
    <property type="protein sequence ID" value="TDO50665.1"/>
    <property type="molecule type" value="Genomic_DNA"/>
</dbReference>
<proteinExistence type="predicted"/>
<dbReference type="Pfam" id="PF07883">
    <property type="entry name" value="Cupin_2"/>
    <property type="match status" value="1"/>
</dbReference>
<name>A0A4R6KMV4_9ACTN</name>
<evidence type="ECO:0000313" key="2">
    <source>
        <dbReference type="EMBL" id="TDO50665.1"/>
    </source>
</evidence>
<accession>A0A4R6KMV4</accession>
<dbReference type="InterPro" id="IPR014710">
    <property type="entry name" value="RmlC-like_jellyroll"/>
</dbReference>
<dbReference type="InterPro" id="IPR011051">
    <property type="entry name" value="RmlC_Cupin_sf"/>
</dbReference>
<dbReference type="Proteomes" id="UP000295388">
    <property type="component" value="Unassembled WGS sequence"/>
</dbReference>
<organism evidence="2 3">
    <name type="scientific">Kribbella caucasensis</name>
    <dbReference type="NCBI Taxonomy" id="2512215"/>
    <lineage>
        <taxon>Bacteria</taxon>
        <taxon>Bacillati</taxon>
        <taxon>Actinomycetota</taxon>
        <taxon>Actinomycetes</taxon>
        <taxon>Propionibacteriales</taxon>
        <taxon>Kribbellaceae</taxon>
        <taxon>Kribbella</taxon>
    </lineage>
</organism>
<dbReference type="Gene3D" id="2.60.120.10">
    <property type="entry name" value="Jelly Rolls"/>
    <property type="match status" value="1"/>
</dbReference>
<dbReference type="SUPFAM" id="SSF51182">
    <property type="entry name" value="RmlC-like cupins"/>
    <property type="match status" value="1"/>
</dbReference>
<keyword evidence="3" id="KW-1185">Reference proteome</keyword>
<dbReference type="RefSeq" id="WP_133799859.1">
    <property type="nucleotide sequence ID" value="NZ_SNWQ01000004.1"/>
</dbReference>
<comment type="caution">
    <text evidence="2">The sequence shown here is derived from an EMBL/GenBank/DDBJ whole genome shotgun (WGS) entry which is preliminary data.</text>
</comment>
<dbReference type="InterPro" id="IPR013096">
    <property type="entry name" value="Cupin_2"/>
</dbReference>
<sequence>MSEPIRVFKKGDLVVADPTPGMFRERAFELPILWAGRVVTAPGAVSGWHHHDRNESSLYVVSGVLRLEFEGGDGYLDAVAGDFVHVPAFTVHRESNPTDEPSVAVIARAGGGIPTVNVDAPRK</sequence>
<evidence type="ECO:0000259" key="1">
    <source>
        <dbReference type="Pfam" id="PF07883"/>
    </source>
</evidence>
<reference evidence="2 3" key="1">
    <citation type="submission" date="2019-03" db="EMBL/GenBank/DDBJ databases">
        <title>Genomic Encyclopedia of Type Strains, Phase III (KMG-III): the genomes of soil and plant-associated and newly described type strains.</title>
        <authorList>
            <person name="Whitman W."/>
        </authorList>
    </citation>
    <scope>NUCLEOTIDE SEQUENCE [LARGE SCALE GENOMIC DNA]</scope>
    <source>
        <strain evidence="2 3">VKM Ac-2527</strain>
    </source>
</reference>
<dbReference type="OrthoDB" id="3620182at2"/>
<gene>
    <name evidence="2" type="ORF">EV643_104158</name>
</gene>